<dbReference type="Gene3D" id="3.10.310.10">
    <property type="entry name" value="Diaminopimelate Epimerase, Chain A, domain 1"/>
    <property type="match status" value="2"/>
</dbReference>
<reference evidence="4" key="1">
    <citation type="journal article" date="2020" name="Nat. Ecol. Evol.">
        <title>Deeply conserved synteny resolves early events in vertebrate evolution.</title>
        <authorList>
            <person name="Simakov O."/>
            <person name="Marletaz F."/>
            <person name="Yue J.X."/>
            <person name="O'Connell B."/>
            <person name="Jenkins J."/>
            <person name="Brandt A."/>
            <person name="Calef R."/>
            <person name="Tung C.H."/>
            <person name="Huang T.K."/>
            <person name="Schmutz J."/>
            <person name="Satoh N."/>
            <person name="Yu J.K."/>
            <person name="Putnam N.H."/>
            <person name="Green R.E."/>
            <person name="Rokhsar D.S."/>
        </authorList>
    </citation>
    <scope>NUCLEOTIDE SEQUENCE [LARGE SCALE GENOMIC DNA]</scope>
    <source>
        <strain evidence="4">S238N-H82</strain>
    </source>
</reference>
<evidence type="ECO:0000256" key="3">
    <source>
        <dbReference type="PIRSR" id="PIRSR016184-1"/>
    </source>
</evidence>
<proteinExistence type="inferred from homology"/>
<keyword evidence="2" id="KW-0413">Isomerase</keyword>
<dbReference type="GO" id="GO:0016853">
    <property type="term" value="F:isomerase activity"/>
    <property type="evidence" value="ECO:0007669"/>
    <property type="project" value="UniProtKB-KW"/>
</dbReference>
<comment type="similarity">
    <text evidence="1">Belongs to the PhzF family.</text>
</comment>
<evidence type="ECO:0000256" key="2">
    <source>
        <dbReference type="ARBA" id="ARBA00023235"/>
    </source>
</evidence>
<evidence type="ECO:0000313" key="5">
    <source>
        <dbReference type="RefSeq" id="XP_035670572.1"/>
    </source>
</evidence>
<dbReference type="PIRSF" id="PIRSF016184">
    <property type="entry name" value="PhzC_PhzF"/>
    <property type="match status" value="1"/>
</dbReference>
<reference evidence="5" key="2">
    <citation type="submission" date="2025-08" db="UniProtKB">
        <authorList>
            <consortium name="RefSeq"/>
        </authorList>
    </citation>
    <scope>IDENTIFICATION</scope>
    <source>
        <strain evidence="5">S238N-H82</strain>
        <tissue evidence="5">Testes</tissue>
    </source>
</reference>
<feature type="active site" evidence="3">
    <location>
        <position position="53"/>
    </location>
</feature>
<evidence type="ECO:0000313" key="4">
    <source>
        <dbReference type="Proteomes" id="UP000001554"/>
    </source>
</evidence>
<sequence>MADPDVKKLPIFQVDAFTDKPFAGNPAAVCLLEDMDLTEEHQQKIAAEMNLSETAYLRKLNPGDDFSSSSKFGLRWFTPTNEVALCGHATLASAATLFYMMKNPSSQLTFQTLSGDLFARREGDFISLDLPENKSQPQDKETYSQLLQALVGMTPIRDFQYCRSVGGDLLVRLTDDATRQTLESLRPDTASMLAAHTQDIIRGVIVTVKGSLENGCVDNHGEMCDFISRYFAPWNGIPEDPVTGSAHTVLASYWAKELGKTEFYARQCSARGGDLKVRLREDGRVDVAGKATVVLQGMIRI</sequence>
<dbReference type="AlphaFoldDB" id="A0A9J7KUY1"/>
<dbReference type="OMA" id="DFPAQYP"/>
<gene>
    <name evidence="5" type="primary">LOC118412067</name>
</gene>
<dbReference type="PANTHER" id="PTHR13774:SF17">
    <property type="entry name" value="PHENAZINE BIOSYNTHESIS-LIKE DOMAIN-CONTAINING PROTEIN"/>
    <property type="match status" value="1"/>
</dbReference>
<dbReference type="NCBIfam" id="TIGR00654">
    <property type="entry name" value="PhzF_family"/>
    <property type="match status" value="1"/>
</dbReference>
<dbReference type="GeneID" id="118412067"/>
<organism evidence="4 5">
    <name type="scientific">Branchiostoma floridae</name>
    <name type="common">Florida lancelet</name>
    <name type="synonym">Amphioxus</name>
    <dbReference type="NCBI Taxonomy" id="7739"/>
    <lineage>
        <taxon>Eukaryota</taxon>
        <taxon>Metazoa</taxon>
        <taxon>Chordata</taxon>
        <taxon>Cephalochordata</taxon>
        <taxon>Leptocardii</taxon>
        <taxon>Amphioxiformes</taxon>
        <taxon>Branchiostomatidae</taxon>
        <taxon>Branchiostoma</taxon>
    </lineage>
</organism>
<dbReference type="Pfam" id="PF02567">
    <property type="entry name" value="PhzC-PhzF"/>
    <property type="match status" value="1"/>
</dbReference>
<dbReference type="RefSeq" id="XP_035670572.1">
    <property type="nucleotide sequence ID" value="XM_035814679.1"/>
</dbReference>
<accession>A0A9J7KUY1</accession>
<evidence type="ECO:0000256" key="1">
    <source>
        <dbReference type="ARBA" id="ARBA00008270"/>
    </source>
</evidence>
<dbReference type="PANTHER" id="PTHR13774">
    <property type="entry name" value="PHENAZINE BIOSYNTHESIS PROTEIN"/>
    <property type="match status" value="1"/>
</dbReference>
<dbReference type="Proteomes" id="UP000001554">
    <property type="component" value="Chromosome 3"/>
</dbReference>
<keyword evidence="4" id="KW-1185">Reference proteome</keyword>
<protein>
    <submittedName>
        <fullName evidence="5">Phenazine biosynthesis-like domain-containing protein isoform X4</fullName>
    </submittedName>
</protein>
<dbReference type="InterPro" id="IPR003719">
    <property type="entry name" value="Phenazine_PhzF-like"/>
</dbReference>
<name>A0A9J7KUY1_BRAFL</name>
<dbReference type="SUPFAM" id="SSF54506">
    <property type="entry name" value="Diaminopimelate epimerase-like"/>
    <property type="match status" value="1"/>
</dbReference>